<feature type="transmembrane region" description="Helical" evidence="1">
    <location>
        <begin position="45"/>
        <end position="65"/>
    </location>
</feature>
<feature type="transmembrane region" description="Helical" evidence="1">
    <location>
        <begin position="12"/>
        <end position="33"/>
    </location>
</feature>
<gene>
    <name evidence="2" type="ORF">BN2476_350179</name>
</gene>
<dbReference type="EMBL" id="CYGY02000035">
    <property type="protein sequence ID" value="SIT43590.1"/>
    <property type="molecule type" value="Genomic_DNA"/>
</dbReference>
<proteinExistence type="predicted"/>
<keyword evidence="1" id="KW-1133">Transmembrane helix</keyword>
<protein>
    <submittedName>
        <fullName evidence="2">Uncharacterized protein</fullName>
    </submittedName>
</protein>
<evidence type="ECO:0000313" key="2">
    <source>
        <dbReference type="EMBL" id="SIT43590.1"/>
    </source>
</evidence>
<dbReference type="AlphaFoldDB" id="A0A1N7S8E2"/>
<accession>A0A1N7S8E2</accession>
<reference evidence="2" key="1">
    <citation type="submission" date="2016-12" db="EMBL/GenBank/DDBJ databases">
        <authorList>
            <person name="Moulin L."/>
        </authorList>
    </citation>
    <scope>NUCLEOTIDE SEQUENCE [LARGE SCALE GENOMIC DNA]</scope>
    <source>
        <strain evidence="2">STM 7183</strain>
    </source>
</reference>
<organism evidence="2 3">
    <name type="scientific">Paraburkholderia piptadeniae</name>
    <dbReference type="NCBI Taxonomy" id="1701573"/>
    <lineage>
        <taxon>Bacteria</taxon>
        <taxon>Pseudomonadati</taxon>
        <taxon>Pseudomonadota</taxon>
        <taxon>Betaproteobacteria</taxon>
        <taxon>Burkholderiales</taxon>
        <taxon>Burkholderiaceae</taxon>
        <taxon>Paraburkholderia</taxon>
    </lineage>
</organism>
<dbReference type="Proteomes" id="UP000195569">
    <property type="component" value="Unassembled WGS sequence"/>
</dbReference>
<keyword evidence="3" id="KW-1185">Reference proteome</keyword>
<evidence type="ECO:0000256" key="1">
    <source>
        <dbReference type="SAM" id="Phobius"/>
    </source>
</evidence>
<evidence type="ECO:0000313" key="3">
    <source>
        <dbReference type="Proteomes" id="UP000195569"/>
    </source>
</evidence>
<sequence>MSDGALEAPPGGARLVAWYAAFAAISIVANLGSQKIALCLYRGPYTVALSVCVGTAVGLVVKYVLDKSHIFRHEDRSLGHGIRTFVLYVVMGIGTTFVFWIFEFGADAIFHTEAARFMGGAIGLTAGYFTKYQLDKRFVFA</sequence>
<name>A0A1N7S8E2_9BURK</name>
<keyword evidence="1" id="KW-0812">Transmembrane</keyword>
<feature type="transmembrane region" description="Helical" evidence="1">
    <location>
        <begin position="85"/>
        <end position="102"/>
    </location>
</feature>
<dbReference type="RefSeq" id="WP_235850886.1">
    <property type="nucleotide sequence ID" value="NZ_CYGY02000035.1"/>
</dbReference>
<keyword evidence="1" id="KW-0472">Membrane</keyword>
<dbReference type="NCBIfam" id="NF037976">
    <property type="entry name" value="gtrA_1"/>
    <property type="match status" value="1"/>
</dbReference>
<comment type="caution">
    <text evidence="2">The sequence shown here is derived from an EMBL/GenBank/DDBJ whole genome shotgun (WGS) entry which is preliminary data.</text>
</comment>